<dbReference type="AlphaFoldDB" id="A0A085ZJ36"/>
<dbReference type="eggNOG" id="COG3064">
    <property type="taxonomic scope" value="Bacteria"/>
</dbReference>
<evidence type="ECO:0000256" key="1">
    <source>
        <dbReference type="SAM" id="SignalP"/>
    </source>
</evidence>
<comment type="caution">
    <text evidence="2">The sequence shown here is derived from an EMBL/GenBank/DDBJ whole genome shotgun (WGS) entry which is preliminary data.</text>
</comment>
<keyword evidence="1" id="KW-0732">Signal</keyword>
<feature type="signal peptide" evidence="1">
    <location>
        <begin position="1"/>
        <end position="25"/>
    </location>
</feature>
<accession>A0A085ZJ36</accession>
<evidence type="ECO:0000313" key="2">
    <source>
        <dbReference type="EMBL" id="KFF04450.1"/>
    </source>
</evidence>
<dbReference type="Pfam" id="PF11751">
    <property type="entry name" value="PorP_SprF"/>
    <property type="match status" value="1"/>
</dbReference>
<keyword evidence="3" id="KW-1185">Reference proteome</keyword>
<dbReference type="STRING" id="362418.IW19_02410"/>
<dbReference type="Proteomes" id="UP000028715">
    <property type="component" value="Unassembled WGS sequence"/>
</dbReference>
<name>A0A085ZJ36_9FLAO</name>
<feature type="chain" id="PRO_5001801286" evidence="1">
    <location>
        <begin position="26"/>
        <end position="310"/>
    </location>
</feature>
<dbReference type="OrthoDB" id="1114455at2"/>
<dbReference type="NCBIfam" id="TIGR03519">
    <property type="entry name" value="T9SS_PorP_fam"/>
    <property type="match status" value="1"/>
</dbReference>
<organism evidence="2 3">
    <name type="scientific">Flavobacterium reichenbachii</name>
    <dbReference type="NCBI Taxonomy" id="362418"/>
    <lineage>
        <taxon>Bacteria</taxon>
        <taxon>Pseudomonadati</taxon>
        <taxon>Bacteroidota</taxon>
        <taxon>Flavobacteriia</taxon>
        <taxon>Flavobacteriales</taxon>
        <taxon>Flavobacteriaceae</taxon>
        <taxon>Flavobacterium</taxon>
    </lineage>
</organism>
<protein>
    <submittedName>
        <fullName evidence="2">Membrane protein</fullName>
    </submittedName>
</protein>
<dbReference type="RefSeq" id="WP_035680719.1">
    <property type="nucleotide sequence ID" value="NZ_JPRL01000001.1"/>
</dbReference>
<gene>
    <name evidence="2" type="ORF">IW19_02410</name>
</gene>
<sequence>MKLYIKSLETYFILICSFITYCASAQQDPQYTQYMYNTMAINPAYAGSTGSLEATLLHRSQWVGISGAPQTQSFSIHGPLRNEKVGLGLSVVNDKIGPSNELYADGNFSYSLPLGYEKRLAFGLKAGMRMLNVDWSKGRYYNNNDVLLNQNIDNQMKLAVGAGIYYYTDKWYIGASIPNFIENNYYDDVQESIDYERLHYFLMGGYVFDLNPNLKFKPAFLVKAVSGAPLSADVSANFMIAEKFVIGGAYRTDDSVSILAGFQISQSFYIGYAFDYTVSELNKYNDGSHEIILRYQFNKGESKIKSPRFF</sequence>
<dbReference type="InterPro" id="IPR019861">
    <property type="entry name" value="PorP/SprF_Bacteroidetes"/>
</dbReference>
<proteinExistence type="predicted"/>
<dbReference type="EMBL" id="JPRL01000001">
    <property type="protein sequence ID" value="KFF04450.1"/>
    <property type="molecule type" value="Genomic_DNA"/>
</dbReference>
<evidence type="ECO:0000313" key="3">
    <source>
        <dbReference type="Proteomes" id="UP000028715"/>
    </source>
</evidence>
<reference evidence="2 3" key="1">
    <citation type="submission" date="2014-07" db="EMBL/GenBank/DDBJ databases">
        <title>Genome of Flavobacterium reichenbachii LMG 25512.</title>
        <authorList>
            <person name="Stropko S.J."/>
            <person name="Pipes S.E."/>
            <person name="Newman J.D."/>
        </authorList>
    </citation>
    <scope>NUCLEOTIDE SEQUENCE [LARGE SCALE GENOMIC DNA]</scope>
    <source>
        <strain evidence="2 3">LMG 25512</strain>
    </source>
</reference>